<keyword evidence="1" id="KW-0472">Membrane</keyword>
<dbReference type="STRING" id="1802319.A2928_02770"/>
<protein>
    <submittedName>
        <fullName evidence="2">Uncharacterized protein</fullName>
    </submittedName>
</protein>
<feature type="transmembrane region" description="Helical" evidence="1">
    <location>
        <begin position="6"/>
        <end position="26"/>
    </location>
</feature>
<evidence type="ECO:0000313" key="2">
    <source>
        <dbReference type="EMBL" id="OHA32608.1"/>
    </source>
</evidence>
<keyword evidence="1" id="KW-1133">Transmembrane helix</keyword>
<keyword evidence="1" id="KW-0812">Transmembrane</keyword>
<organism evidence="2 3">
    <name type="scientific">Candidatus Taylorbacteria bacterium RIFCSPLOWO2_01_FULL_45_15b</name>
    <dbReference type="NCBI Taxonomy" id="1802319"/>
    <lineage>
        <taxon>Bacteria</taxon>
        <taxon>Candidatus Tayloriibacteriota</taxon>
    </lineage>
</organism>
<sequence>MKTPFWIGLGIILILIVGASVFLPIFNPKDMPSSKAEIMSFEVKKHRFEIQGKNLEHVEVWGVPRGDEIGESDYTKFGGATLEGDLWVLAIPDEPMQISDVIAVGIKGDVRVSKSLSASVATSVGELLWPEKSSVAIDLTVGKTATSGDISVTILGLKEESRCAEGVTCIWAGRVSFLATVESGIEAENITLASDTPSFAFGKRFEVASVTPYPKQNIEIKESDYRIRLIISSNE</sequence>
<evidence type="ECO:0000313" key="3">
    <source>
        <dbReference type="Proteomes" id="UP000176221"/>
    </source>
</evidence>
<gene>
    <name evidence="2" type="ORF">A2928_02770</name>
</gene>
<accession>A0A1G2N8Z5</accession>
<dbReference type="Proteomes" id="UP000176221">
    <property type="component" value="Unassembled WGS sequence"/>
</dbReference>
<proteinExistence type="predicted"/>
<dbReference type="EMBL" id="MHRX01000040">
    <property type="protein sequence ID" value="OHA32608.1"/>
    <property type="molecule type" value="Genomic_DNA"/>
</dbReference>
<name>A0A1G2N8Z5_9BACT</name>
<reference evidence="2 3" key="1">
    <citation type="journal article" date="2016" name="Nat. Commun.">
        <title>Thousands of microbial genomes shed light on interconnected biogeochemical processes in an aquifer system.</title>
        <authorList>
            <person name="Anantharaman K."/>
            <person name="Brown C.T."/>
            <person name="Hug L.A."/>
            <person name="Sharon I."/>
            <person name="Castelle C.J."/>
            <person name="Probst A.J."/>
            <person name="Thomas B.C."/>
            <person name="Singh A."/>
            <person name="Wilkins M.J."/>
            <person name="Karaoz U."/>
            <person name="Brodie E.L."/>
            <person name="Williams K.H."/>
            <person name="Hubbard S.S."/>
            <person name="Banfield J.F."/>
        </authorList>
    </citation>
    <scope>NUCLEOTIDE SEQUENCE [LARGE SCALE GENOMIC DNA]</scope>
</reference>
<evidence type="ECO:0000256" key="1">
    <source>
        <dbReference type="SAM" id="Phobius"/>
    </source>
</evidence>
<dbReference type="AlphaFoldDB" id="A0A1G2N8Z5"/>
<comment type="caution">
    <text evidence="2">The sequence shown here is derived from an EMBL/GenBank/DDBJ whole genome shotgun (WGS) entry which is preliminary data.</text>
</comment>